<sequence length="265" mass="30317">MVAAKRNAVMDPYKALNLPHSATSIEIKKSYRELARQFHPDRLMSASDEEKQQANLNFSRISEAYSLLMDPQKKAQYDHVYKYGGYDDDDDEDDNVNENADPKKRQQYAEYTTEDKHQSRKRKQVGIGYQCTDPFAYLWTSGKVHSTTNVAGIKIPSRYQMAAPGAGVSLSLSKGELRYARDGTRQFKSKTTQFSQGKKHTRVETTTIHKDGRKETIIQGENFVERHTSLVQPSDESLPWYLSAWSVVQDNLSKCYRPCNAVKMQ</sequence>
<dbReference type="SUPFAM" id="SSF46565">
    <property type="entry name" value="Chaperone J-domain"/>
    <property type="match status" value="1"/>
</dbReference>
<dbReference type="PROSITE" id="PS50076">
    <property type="entry name" value="DNAJ_2"/>
    <property type="match status" value="1"/>
</dbReference>
<dbReference type="Gene3D" id="1.10.287.110">
    <property type="entry name" value="DnaJ domain"/>
    <property type="match status" value="1"/>
</dbReference>
<evidence type="ECO:0000313" key="3">
    <source>
        <dbReference type="EMBL" id="CAE0407618.1"/>
    </source>
</evidence>
<dbReference type="InterPro" id="IPR050817">
    <property type="entry name" value="DjlA_DnaK_co-chaperone"/>
</dbReference>
<reference evidence="3" key="1">
    <citation type="submission" date="2021-01" db="EMBL/GenBank/DDBJ databases">
        <authorList>
            <person name="Corre E."/>
            <person name="Pelletier E."/>
            <person name="Niang G."/>
            <person name="Scheremetjew M."/>
            <person name="Finn R."/>
            <person name="Kale V."/>
            <person name="Holt S."/>
            <person name="Cochrane G."/>
            <person name="Meng A."/>
            <person name="Brown T."/>
            <person name="Cohen L."/>
        </authorList>
    </citation>
    <scope>NUCLEOTIDE SEQUENCE</scope>
    <source>
        <strain evidence="3">CCMP127</strain>
    </source>
</reference>
<dbReference type="Pfam" id="PF00226">
    <property type="entry name" value="DnaJ"/>
    <property type="match status" value="1"/>
</dbReference>
<feature type="domain" description="J" evidence="2">
    <location>
        <begin position="11"/>
        <end position="81"/>
    </location>
</feature>
<proteinExistence type="predicted"/>
<name>A0A7S3L0X6_9STRA</name>
<dbReference type="CDD" id="cd06257">
    <property type="entry name" value="DnaJ"/>
    <property type="match status" value="1"/>
</dbReference>
<dbReference type="PROSITE" id="PS00636">
    <property type="entry name" value="DNAJ_1"/>
    <property type="match status" value="1"/>
</dbReference>
<dbReference type="SMART" id="SM00271">
    <property type="entry name" value="DnaJ"/>
    <property type="match status" value="1"/>
</dbReference>
<dbReference type="InterPro" id="IPR001623">
    <property type="entry name" value="DnaJ_domain"/>
</dbReference>
<accession>A0A7S3L0X6</accession>
<dbReference type="InterPro" id="IPR018253">
    <property type="entry name" value="DnaJ_domain_CS"/>
</dbReference>
<feature type="compositionally biased region" description="Acidic residues" evidence="1">
    <location>
        <begin position="86"/>
        <end position="96"/>
    </location>
</feature>
<dbReference type="PRINTS" id="PR00625">
    <property type="entry name" value="JDOMAIN"/>
</dbReference>
<gene>
    <name evidence="3" type="ORF">ACOF00016_LOCUS5425</name>
</gene>
<dbReference type="EMBL" id="HBIM01006377">
    <property type="protein sequence ID" value="CAE0407618.1"/>
    <property type="molecule type" value="Transcribed_RNA"/>
</dbReference>
<evidence type="ECO:0000256" key="1">
    <source>
        <dbReference type="SAM" id="MobiDB-lite"/>
    </source>
</evidence>
<protein>
    <recommendedName>
        <fullName evidence="2">J domain-containing protein</fullName>
    </recommendedName>
</protein>
<organism evidence="3">
    <name type="scientific">Amphora coffeiformis</name>
    <dbReference type="NCBI Taxonomy" id="265554"/>
    <lineage>
        <taxon>Eukaryota</taxon>
        <taxon>Sar</taxon>
        <taxon>Stramenopiles</taxon>
        <taxon>Ochrophyta</taxon>
        <taxon>Bacillariophyta</taxon>
        <taxon>Bacillariophyceae</taxon>
        <taxon>Bacillariophycidae</taxon>
        <taxon>Thalassiophysales</taxon>
        <taxon>Catenulaceae</taxon>
        <taxon>Amphora</taxon>
    </lineage>
</organism>
<dbReference type="AlphaFoldDB" id="A0A7S3L0X6"/>
<feature type="region of interest" description="Disordered" evidence="1">
    <location>
        <begin position="82"/>
        <end position="119"/>
    </location>
</feature>
<dbReference type="PANTHER" id="PTHR24074">
    <property type="entry name" value="CO-CHAPERONE PROTEIN DJLA"/>
    <property type="match status" value="1"/>
</dbReference>
<dbReference type="InterPro" id="IPR036869">
    <property type="entry name" value="J_dom_sf"/>
</dbReference>
<evidence type="ECO:0000259" key="2">
    <source>
        <dbReference type="PROSITE" id="PS50076"/>
    </source>
</evidence>